<dbReference type="InterPro" id="IPR017568">
    <property type="entry name" value="3-oxoacyl-ACP_synth-2"/>
</dbReference>
<dbReference type="InterPro" id="IPR000794">
    <property type="entry name" value="Beta-ketoacyl_synthase"/>
</dbReference>
<reference evidence="17" key="1">
    <citation type="submission" date="2017-02" db="EMBL/GenBank/DDBJ databases">
        <authorList>
            <person name="Daims H."/>
        </authorList>
    </citation>
    <scope>NUCLEOTIDE SEQUENCE [LARGE SCALE GENOMIC DNA]</scope>
</reference>
<dbReference type="Pfam" id="PF02801">
    <property type="entry name" value="Ketoacyl-synt_C"/>
    <property type="match status" value="1"/>
</dbReference>
<evidence type="ECO:0000256" key="12">
    <source>
        <dbReference type="PIRSR" id="PIRSR000447-1"/>
    </source>
</evidence>
<dbReference type="SUPFAM" id="SSF53901">
    <property type="entry name" value="Thiolase-like"/>
    <property type="match status" value="2"/>
</dbReference>
<dbReference type="InterPro" id="IPR014031">
    <property type="entry name" value="Ketoacyl_synth_C"/>
</dbReference>
<dbReference type="SMART" id="SM00825">
    <property type="entry name" value="PKS_KS"/>
    <property type="match status" value="1"/>
</dbReference>
<dbReference type="GO" id="GO:0004315">
    <property type="term" value="F:3-oxoacyl-[acyl-carrier-protein] synthase activity"/>
    <property type="evidence" value="ECO:0007669"/>
    <property type="project" value="UniProtKB-UniRule"/>
</dbReference>
<dbReference type="NCBIfam" id="TIGR03150">
    <property type="entry name" value="fabF"/>
    <property type="match status" value="1"/>
</dbReference>
<evidence type="ECO:0000256" key="8">
    <source>
        <dbReference type="ARBA" id="ARBA00023098"/>
    </source>
</evidence>
<name>A0A1R4H365_9GAMM</name>
<comment type="pathway">
    <text evidence="1 11">Lipid metabolism; fatty acid biosynthesis.</text>
</comment>
<evidence type="ECO:0000256" key="5">
    <source>
        <dbReference type="ARBA" id="ARBA00022516"/>
    </source>
</evidence>
<keyword evidence="8" id="KW-0443">Lipid metabolism</keyword>
<proteinExistence type="inferred from homology"/>
<dbReference type="AlphaFoldDB" id="A0A1R4H365"/>
<dbReference type="PANTHER" id="PTHR11712:SF336">
    <property type="entry name" value="3-OXOACYL-[ACYL-CARRIER-PROTEIN] SYNTHASE, MITOCHONDRIAL"/>
    <property type="match status" value="1"/>
</dbReference>
<organism evidence="16 17">
    <name type="scientific">Crenothrix polyspora</name>
    <dbReference type="NCBI Taxonomy" id="360316"/>
    <lineage>
        <taxon>Bacteria</taxon>
        <taxon>Pseudomonadati</taxon>
        <taxon>Pseudomonadota</taxon>
        <taxon>Gammaproteobacteria</taxon>
        <taxon>Methylococcales</taxon>
        <taxon>Crenotrichaceae</taxon>
        <taxon>Crenothrix</taxon>
    </lineage>
</organism>
<dbReference type="EC" id="2.3.1.179" evidence="3 11"/>
<dbReference type="NCBIfam" id="NF004970">
    <property type="entry name" value="PRK06333.1"/>
    <property type="match status" value="1"/>
</dbReference>
<evidence type="ECO:0000256" key="9">
    <source>
        <dbReference type="ARBA" id="ARBA00023160"/>
    </source>
</evidence>
<evidence type="ECO:0000256" key="7">
    <source>
        <dbReference type="ARBA" id="ARBA00022832"/>
    </source>
</evidence>
<feature type="active site" description="For beta-ketoacyl synthase activity" evidence="12">
    <location>
        <position position="191"/>
    </location>
</feature>
<comment type="similarity">
    <text evidence="2 11 13">Belongs to the thiolase-like superfamily. Beta-ketoacyl-ACP synthases family.</text>
</comment>
<feature type="transmembrane region" description="Helical" evidence="14">
    <location>
        <begin position="6"/>
        <end position="26"/>
    </location>
</feature>
<evidence type="ECO:0000256" key="1">
    <source>
        <dbReference type="ARBA" id="ARBA00005194"/>
    </source>
</evidence>
<dbReference type="PROSITE" id="PS52004">
    <property type="entry name" value="KS3_2"/>
    <property type="match status" value="1"/>
</dbReference>
<dbReference type="FunFam" id="3.40.47.10:FF:000009">
    <property type="entry name" value="3-oxoacyl-[acyl-carrier-protein] synthase 2"/>
    <property type="match status" value="1"/>
</dbReference>
<evidence type="ECO:0000313" key="17">
    <source>
        <dbReference type="Proteomes" id="UP000195667"/>
    </source>
</evidence>
<evidence type="ECO:0000256" key="10">
    <source>
        <dbReference type="ARBA" id="ARBA00023315"/>
    </source>
</evidence>
<sequence>MDEFFHPLTVTPSFSILFYLFFLRYITLSKRRVVITGLGAVTPLANTVAETWDGIVNGRSGISAIDSFDISPFASTFGGVIRNLDISQYISEKDAKRMDGFIHYGIAAGCQALDDSGLEITEANAERIGVAIGAGIGGVTGIEECYATYEKGGPRRISPFFVPGNIINMISGNLSIKYGLKGPNFAIVTACTTGTHNIGDALRIIQYGDADVMVAGGAERCTSSPTAMGGFASAKALSRRNDNPQAASRPWDRDRDGFVLSDGAGVVVLEELEHAKARGAKIYAEVIGYGMSGDAYHITSPAPGGEGAARCMRNAMRDAQLNPENIDYINAHGTSTPAGDVGETQAMKAALGEHAYKVAVSSTKSMLGHMLGAAGGIEAVLTVLSIKNQIAPPTINMENQDPQCDLDFVPNVARPMKIDIAMSNSFGFGGTNGTLIFKRYL</sequence>
<dbReference type="InterPro" id="IPR016039">
    <property type="entry name" value="Thiolase-like"/>
</dbReference>
<evidence type="ECO:0000259" key="15">
    <source>
        <dbReference type="PROSITE" id="PS52004"/>
    </source>
</evidence>
<keyword evidence="10 11" id="KW-0012">Acyltransferase</keyword>
<accession>A0A1R4H365</accession>
<keyword evidence="9 11" id="KW-0275">Fatty acid biosynthesis</keyword>
<keyword evidence="7" id="KW-0276">Fatty acid metabolism</keyword>
<dbReference type="UniPathway" id="UPA00094"/>
<evidence type="ECO:0000256" key="13">
    <source>
        <dbReference type="RuleBase" id="RU003694"/>
    </source>
</evidence>
<keyword evidence="14" id="KW-1133">Transmembrane helix</keyword>
<keyword evidence="6 11" id="KW-0808">Transferase</keyword>
<evidence type="ECO:0000256" key="2">
    <source>
        <dbReference type="ARBA" id="ARBA00008467"/>
    </source>
</evidence>
<evidence type="ECO:0000256" key="11">
    <source>
        <dbReference type="PIRNR" id="PIRNR000447"/>
    </source>
</evidence>
<dbReference type="EMBL" id="FUKI01000057">
    <property type="protein sequence ID" value="SJM90617.1"/>
    <property type="molecule type" value="Genomic_DNA"/>
</dbReference>
<keyword evidence="5 11" id="KW-0444">Lipid biosynthesis</keyword>
<dbReference type="PIRSF" id="PIRSF000447">
    <property type="entry name" value="KAS_II"/>
    <property type="match status" value="1"/>
</dbReference>
<keyword evidence="17" id="KW-1185">Reference proteome</keyword>
<dbReference type="NCBIfam" id="NF005589">
    <property type="entry name" value="PRK07314.1"/>
    <property type="match status" value="1"/>
</dbReference>
<comment type="catalytic activity">
    <reaction evidence="11">
        <text>(9Z)-hexadecenoyl-[ACP] + malonyl-[ACP] + H(+) = 3-oxo-(11Z)-octadecenoyl-[ACP] + holo-[ACP] + CO2</text>
        <dbReference type="Rhea" id="RHEA:55040"/>
        <dbReference type="Rhea" id="RHEA-COMP:9623"/>
        <dbReference type="Rhea" id="RHEA-COMP:9685"/>
        <dbReference type="Rhea" id="RHEA-COMP:10800"/>
        <dbReference type="Rhea" id="RHEA-COMP:14074"/>
        <dbReference type="ChEBI" id="CHEBI:15378"/>
        <dbReference type="ChEBI" id="CHEBI:16526"/>
        <dbReference type="ChEBI" id="CHEBI:64479"/>
        <dbReference type="ChEBI" id="CHEBI:78449"/>
        <dbReference type="ChEBI" id="CHEBI:83989"/>
        <dbReference type="ChEBI" id="CHEBI:138538"/>
        <dbReference type="EC" id="2.3.1.179"/>
    </reaction>
</comment>
<protein>
    <recommendedName>
        <fullName evidence="4 11">3-oxoacyl-[acyl-carrier-protein] synthase 2</fullName>
        <ecNumber evidence="3 11">2.3.1.179</ecNumber>
    </recommendedName>
</protein>
<keyword evidence="14" id="KW-0472">Membrane</keyword>
<dbReference type="PANTHER" id="PTHR11712">
    <property type="entry name" value="POLYKETIDE SYNTHASE-RELATED"/>
    <property type="match status" value="1"/>
</dbReference>
<keyword evidence="14" id="KW-0812">Transmembrane</keyword>
<gene>
    <name evidence="16" type="primary">fabF</name>
    <name evidence="16" type="ORF">CRENPOLYSF1_150066</name>
</gene>
<dbReference type="InterPro" id="IPR018201">
    <property type="entry name" value="Ketoacyl_synth_AS"/>
</dbReference>
<comment type="function">
    <text evidence="11">Involved in the type II fatty acid elongation cycle. Catalyzes the elongation of a wide range of acyl-ACP by the addition of two carbons from malonyl-ACP to an acyl acceptor. Can efficiently catalyze the conversion of palmitoleoyl-ACP (cis-hexadec-9-enoyl-ACP) to cis-vaccenoyl-ACP (cis-octadec-11-enoyl-ACP), an essential step in the thermal regulation of fatty acid composition.</text>
</comment>
<dbReference type="PROSITE" id="PS00606">
    <property type="entry name" value="KS3_1"/>
    <property type="match status" value="1"/>
</dbReference>
<dbReference type="GO" id="GO:0005829">
    <property type="term" value="C:cytosol"/>
    <property type="evidence" value="ECO:0007669"/>
    <property type="project" value="TreeGrafter"/>
</dbReference>
<dbReference type="InterPro" id="IPR020841">
    <property type="entry name" value="PKS_Beta-ketoAc_synthase_dom"/>
</dbReference>
<dbReference type="Pfam" id="PF00109">
    <property type="entry name" value="ketoacyl-synt"/>
    <property type="match status" value="1"/>
</dbReference>
<dbReference type="Gene3D" id="3.40.47.10">
    <property type="match status" value="1"/>
</dbReference>
<comment type="catalytic activity">
    <reaction evidence="11">
        <text>a fatty acyl-[ACP] + malonyl-[ACP] + H(+) = a 3-oxoacyl-[ACP] + holo-[ACP] + CO2</text>
        <dbReference type="Rhea" id="RHEA:22836"/>
        <dbReference type="Rhea" id="RHEA-COMP:9623"/>
        <dbReference type="Rhea" id="RHEA-COMP:9685"/>
        <dbReference type="Rhea" id="RHEA-COMP:9916"/>
        <dbReference type="Rhea" id="RHEA-COMP:14125"/>
        <dbReference type="ChEBI" id="CHEBI:15378"/>
        <dbReference type="ChEBI" id="CHEBI:16526"/>
        <dbReference type="ChEBI" id="CHEBI:64479"/>
        <dbReference type="ChEBI" id="CHEBI:78449"/>
        <dbReference type="ChEBI" id="CHEBI:78776"/>
        <dbReference type="ChEBI" id="CHEBI:138651"/>
    </reaction>
</comment>
<evidence type="ECO:0000256" key="4">
    <source>
        <dbReference type="ARBA" id="ARBA00014657"/>
    </source>
</evidence>
<dbReference type="Proteomes" id="UP000195667">
    <property type="component" value="Unassembled WGS sequence"/>
</dbReference>
<feature type="domain" description="Ketosynthase family 3 (KS3)" evidence="15">
    <location>
        <begin position="30"/>
        <end position="439"/>
    </location>
</feature>
<dbReference type="CDD" id="cd00834">
    <property type="entry name" value="KAS_I_II"/>
    <property type="match status" value="1"/>
</dbReference>
<evidence type="ECO:0000313" key="16">
    <source>
        <dbReference type="EMBL" id="SJM90617.1"/>
    </source>
</evidence>
<dbReference type="GO" id="GO:0006633">
    <property type="term" value="P:fatty acid biosynthetic process"/>
    <property type="evidence" value="ECO:0007669"/>
    <property type="project" value="UniProtKB-UniRule"/>
</dbReference>
<evidence type="ECO:0000256" key="14">
    <source>
        <dbReference type="SAM" id="Phobius"/>
    </source>
</evidence>
<dbReference type="InterPro" id="IPR014030">
    <property type="entry name" value="Ketoacyl_synth_N"/>
</dbReference>
<evidence type="ECO:0000256" key="3">
    <source>
        <dbReference type="ARBA" id="ARBA00012356"/>
    </source>
</evidence>
<evidence type="ECO:0000256" key="6">
    <source>
        <dbReference type="ARBA" id="ARBA00022679"/>
    </source>
</evidence>